<evidence type="ECO:0000313" key="4">
    <source>
        <dbReference type="EMBL" id="QIS11520.1"/>
    </source>
</evidence>
<gene>
    <name evidence="4" type="ORF">F5544_18230</name>
</gene>
<name>A0A6G9YEG8_9NOCA</name>
<dbReference type="Gene3D" id="3.20.20.70">
    <property type="entry name" value="Aldolase class I"/>
    <property type="match status" value="1"/>
</dbReference>
<evidence type="ECO:0008006" key="6">
    <source>
        <dbReference type="Google" id="ProtNLM"/>
    </source>
</evidence>
<dbReference type="RefSeq" id="WP_167474317.1">
    <property type="nucleotide sequence ID" value="NZ_CP046172.1"/>
</dbReference>
<dbReference type="SMART" id="SM01130">
    <property type="entry name" value="DHDPS"/>
    <property type="match status" value="1"/>
</dbReference>
<dbReference type="AlphaFoldDB" id="A0A6G9YEG8"/>
<evidence type="ECO:0000256" key="3">
    <source>
        <dbReference type="SAM" id="MobiDB-lite"/>
    </source>
</evidence>
<evidence type="ECO:0000256" key="1">
    <source>
        <dbReference type="ARBA" id="ARBA00007592"/>
    </source>
</evidence>
<feature type="region of interest" description="Disordered" evidence="3">
    <location>
        <begin position="267"/>
        <end position="325"/>
    </location>
</feature>
<organism evidence="4 5">
    <name type="scientific">Nocardia arthritidis</name>
    <dbReference type="NCBI Taxonomy" id="228602"/>
    <lineage>
        <taxon>Bacteria</taxon>
        <taxon>Bacillati</taxon>
        <taxon>Actinomycetota</taxon>
        <taxon>Actinomycetes</taxon>
        <taxon>Mycobacteriales</taxon>
        <taxon>Nocardiaceae</taxon>
        <taxon>Nocardia</taxon>
    </lineage>
</organism>
<dbReference type="PANTHER" id="PTHR12128:SF66">
    <property type="entry name" value="4-HYDROXY-2-OXOGLUTARATE ALDOLASE, MITOCHONDRIAL"/>
    <property type="match status" value="1"/>
</dbReference>
<reference evidence="4 5" key="1">
    <citation type="journal article" date="2019" name="ACS Chem. Biol.">
        <title>Identification and Mobilization of a Cryptic Antibiotic Biosynthesis Gene Locus from a Human-Pathogenic Nocardia Isolate.</title>
        <authorList>
            <person name="Herisse M."/>
            <person name="Ishida K."/>
            <person name="Porter J.L."/>
            <person name="Howden B."/>
            <person name="Hertweck C."/>
            <person name="Stinear T.P."/>
            <person name="Pidot S.J."/>
        </authorList>
    </citation>
    <scope>NUCLEOTIDE SEQUENCE [LARGE SCALE GENOMIC DNA]</scope>
    <source>
        <strain evidence="4 5">AUSMDU00012717</strain>
    </source>
</reference>
<evidence type="ECO:0000313" key="5">
    <source>
        <dbReference type="Proteomes" id="UP000503540"/>
    </source>
</evidence>
<protein>
    <recommendedName>
        <fullName evidence="6">Dihydrodipicolinate synthase family protein</fullName>
    </recommendedName>
</protein>
<comment type="similarity">
    <text evidence="1">Belongs to the DapA family.</text>
</comment>
<keyword evidence="2" id="KW-0456">Lyase</keyword>
<dbReference type="PANTHER" id="PTHR12128">
    <property type="entry name" value="DIHYDRODIPICOLINATE SYNTHASE"/>
    <property type="match status" value="1"/>
</dbReference>
<evidence type="ECO:0000256" key="2">
    <source>
        <dbReference type="ARBA" id="ARBA00023239"/>
    </source>
</evidence>
<dbReference type="SUPFAM" id="SSF51569">
    <property type="entry name" value="Aldolase"/>
    <property type="match status" value="1"/>
</dbReference>
<dbReference type="InterPro" id="IPR013785">
    <property type="entry name" value="Aldolase_TIM"/>
</dbReference>
<sequence>MTGRLLDFTGSLVALVTPFNADGGIDYGALSELVALHEESGTSGLFFLGVAGEGATLSDAEFAEFVRRVLEPRRRIPHLIGCTGRYTRDAIDRVALAAEYGADGAILTVPANMGPDQAQAASYFREVADHSAIPIGTFNNPARLITDLDTATLLEIFEHPAIELHKEGSPRTGQIGEILAARPKVCFLADDSPEQDILVTAMSLGARGIANATGNLVPGELAALARPWTSTTDLDTFRALFPGAAPDQLPLRLPESDRHQIADERGGIARRASAPTAEPAVGHPGTSRCGLDEGPVRRGRRLTHGDAAHPVPAASGGWAQPGARRHRAGEYDRGVGFALCGAVVPTAIRWAERHRPAEVGRTV</sequence>
<keyword evidence="5" id="KW-1185">Reference proteome</keyword>
<dbReference type="Pfam" id="PF00701">
    <property type="entry name" value="DHDPS"/>
    <property type="match status" value="1"/>
</dbReference>
<dbReference type="EMBL" id="CP046172">
    <property type="protein sequence ID" value="QIS11520.1"/>
    <property type="molecule type" value="Genomic_DNA"/>
</dbReference>
<dbReference type="GO" id="GO:0008840">
    <property type="term" value="F:4-hydroxy-tetrahydrodipicolinate synthase activity"/>
    <property type="evidence" value="ECO:0007669"/>
    <property type="project" value="TreeGrafter"/>
</dbReference>
<dbReference type="InterPro" id="IPR002220">
    <property type="entry name" value="DapA-like"/>
</dbReference>
<dbReference type="Proteomes" id="UP000503540">
    <property type="component" value="Chromosome"/>
</dbReference>
<proteinExistence type="inferred from homology"/>
<accession>A0A6G9YEG8</accession>
<dbReference type="KEGG" id="nah:F5544_18230"/>